<keyword evidence="1" id="KW-0408">Iron</keyword>
<dbReference type="Proteomes" id="UP000533476">
    <property type="component" value="Unassembled WGS sequence"/>
</dbReference>
<evidence type="ECO:0000256" key="1">
    <source>
        <dbReference type="ARBA" id="ARBA00023004"/>
    </source>
</evidence>
<proteinExistence type="predicted"/>
<organism evidence="3 4">
    <name type="scientific">Sulfobacillus harzensis</name>
    <dbReference type="NCBI Taxonomy" id="2729629"/>
    <lineage>
        <taxon>Bacteria</taxon>
        <taxon>Bacillati</taxon>
        <taxon>Bacillota</taxon>
        <taxon>Clostridia</taxon>
        <taxon>Eubacteriales</taxon>
        <taxon>Clostridiales Family XVII. Incertae Sedis</taxon>
        <taxon>Sulfobacillus</taxon>
    </lineage>
</organism>
<dbReference type="Gene3D" id="2.30.30.90">
    <property type="match status" value="1"/>
</dbReference>
<gene>
    <name evidence="3" type="ORF">HIJ39_16940</name>
</gene>
<dbReference type="InterPro" id="IPR007167">
    <property type="entry name" value="Fe-transptr_FeoA-like"/>
</dbReference>
<dbReference type="Pfam" id="PF04023">
    <property type="entry name" value="FeoA"/>
    <property type="match status" value="1"/>
</dbReference>
<evidence type="ECO:0000313" key="4">
    <source>
        <dbReference type="Proteomes" id="UP000533476"/>
    </source>
</evidence>
<sequence length="70" mass="7256">MTLAEAKVGTTVRIAAFKGALQEAEAIRLGLVPGAELTVVQKLGRGPVVVQQGVTQIAVGYTLAQRILLA</sequence>
<dbReference type="GO" id="GO:0046914">
    <property type="term" value="F:transition metal ion binding"/>
    <property type="evidence" value="ECO:0007669"/>
    <property type="project" value="InterPro"/>
</dbReference>
<reference evidence="3 4" key="1">
    <citation type="submission" date="2020-04" db="EMBL/GenBank/DDBJ databases">
        <authorList>
            <person name="Zhang R."/>
            <person name="Schippers A."/>
        </authorList>
    </citation>
    <scope>NUCLEOTIDE SEQUENCE [LARGE SCALE GENOMIC DNA]</scope>
    <source>
        <strain evidence="3 4">DSM 109850</strain>
    </source>
</reference>
<dbReference type="AlphaFoldDB" id="A0A7Y0L6A0"/>
<dbReference type="InterPro" id="IPR038157">
    <property type="entry name" value="FeoA_core_dom"/>
</dbReference>
<dbReference type="RefSeq" id="WP_169101783.1">
    <property type="nucleotide sequence ID" value="NZ_JABBVZ010000079.1"/>
</dbReference>
<keyword evidence="4" id="KW-1185">Reference proteome</keyword>
<dbReference type="InterPro" id="IPR008988">
    <property type="entry name" value="Transcriptional_repressor_C"/>
</dbReference>
<feature type="domain" description="Ferrous iron transporter FeoA-like" evidence="2">
    <location>
        <begin position="1"/>
        <end position="70"/>
    </location>
</feature>
<name>A0A7Y0L6A0_9FIRM</name>
<evidence type="ECO:0000313" key="3">
    <source>
        <dbReference type="EMBL" id="NMP24021.1"/>
    </source>
</evidence>
<accession>A0A7Y0L6A0</accession>
<comment type="caution">
    <text evidence="3">The sequence shown here is derived from an EMBL/GenBank/DDBJ whole genome shotgun (WGS) entry which is preliminary data.</text>
</comment>
<dbReference type="EMBL" id="JABBVZ010000079">
    <property type="protein sequence ID" value="NMP24021.1"/>
    <property type="molecule type" value="Genomic_DNA"/>
</dbReference>
<protein>
    <submittedName>
        <fullName evidence="3">Ferrous iron transport protein A</fullName>
    </submittedName>
</protein>
<dbReference type="SMART" id="SM00899">
    <property type="entry name" value="FeoA"/>
    <property type="match status" value="1"/>
</dbReference>
<dbReference type="SUPFAM" id="SSF50037">
    <property type="entry name" value="C-terminal domain of transcriptional repressors"/>
    <property type="match status" value="1"/>
</dbReference>
<evidence type="ECO:0000259" key="2">
    <source>
        <dbReference type="SMART" id="SM00899"/>
    </source>
</evidence>